<dbReference type="Proteomes" id="UP000241546">
    <property type="component" value="Unassembled WGS sequence"/>
</dbReference>
<reference evidence="3" key="1">
    <citation type="submission" date="2016-07" db="EMBL/GenBank/DDBJ databases">
        <title>Multiple horizontal gene transfer events from other fungi enriched the ability of initially mycotrophic Trichoderma (Ascomycota) to feed on dead plant biomass.</title>
        <authorList>
            <consortium name="DOE Joint Genome Institute"/>
            <person name="Atanasova L."/>
            <person name="Chenthamara K."/>
            <person name="Zhang J."/>
            <person name="Grujic M."/>
            <person name="Henrissat B."/>
            <person name="Kuo A."/>
            <person name="Aerts A."/>
            <person name="Salamov A."/>
            <person name="Lipzen A."/>
            <person name="Labutti K."/>
            <person name="Barry K."/>
            <person name="Miao Y."/>
            <person name="Rahimi M.J."/>
            <person name="Shen Q."/>
            <person name="Grigoriev I.V."/>
            <person name="Kubicek C.P."/>
            <person name="Druzhinina I.S."/>
        </authorList>
    </citation>
    <scope>NUCLEOTIDE SEQUENCE [LARGE SCALE GENOMIC DNA]</scope>
    <source>
        <strain evidence="3">TUCIM 6016</strain>
    </source>
</reference>
<accession>A0A2T4B6E0</accession>
<dbReference type="RefSeq" id="XP_024748091.1">
    <property type="nucleotide sequence ID" value="XM_024894332.1"/>
</dbReference>
<keyword evidence="3" id="KW-1185">Reference proteome</keyword>
<sequence length="124" mass="12323">MKFSLFAIAALPALALAQSTTTETSTTVLTKTVTLKKVHTVTSISSSHNATTTHAAATTSSHHHLVGTAVSSATYFQPTGVVSSTGAPVASATATKGPQNAGVALEASKVALAGVAGMIMVALM</sequence>
<feature type="signal peptide" evidence="1">
    <location>
        <begin position="1"/>
        <end position="17"/>
    </location>
</feature>
<proteinExistence type="predicted"/>
<name>A0A2T4B6E0_9HYPO</name>
<dbReference type="OrthoDB" id="4900490at2759"/>
<dbReference type="EMBL" id="KZ680216">
    <property type="protein sequence ID" value="PTB64771.1"/>
    <property type="molecule type" value="Genomic_DNA"/>
</dbReference>
<organism evidence="2 3">
    <name type="scientific">Trichoderma citrinoviride</name>
    <dbReference type="NCBI Taxonomy" id="58853"/>
    <lineage>
        <taxon>Eukaryota</taxon>
        <taxon>Fungi</taxon>
        <taxon>Dikarya</taxon>
        <taxon>Ascomycota</taxon>
        <taxon>Pezizomycotina</taxon>
        <taxon>Sordariomycetes</taxon>
        <taxon>Hypocreomycetidae</taxon>
        <taxon>Hypocreales</taxon>
        <taxon>Hypocreaceae</taxon>
        <taxon>Trichoderma</taxon>
    </lineage>
</organism>
<dbReference type="GeneID" id="36602450"/>
<dbReference type="AlphaFoldDB" id="A0A2T4B6E0"/>
<evidence type="ECO:0000256" key="1">
    <source>
        <dbReference type="SAM" id="SignalP"/>
    </source>
</evidence>
<keyword evidence="1" id="KW-0732">Signal</keyword>
<gene>
    <name evidence="2" type="ORF">BBK36DRAFT_1160937</name>
</gene>
<protein>
    <submittedName>
        <fullName evidence="2">Uncharacterized protein</fullName>
    </submittedName>
</protein>
<evidence type="ECO:0000313" key="3">
    <source>
        <dbReference type="Proteomes" id="UP000241546"/>
    </source>
</evidence>
<feature type="chain" id="PRO_5015542632" evidence="1">
    <location>
        <begin position="18"/>
        <end position="124"/>
    </location>
</feature>
<evidence type="ECO:0000313" key="2">
    <source>
        <dbReference type="EMBL" id="PTB64771.1"/>
    </source>
</evidence>